<gene>
    <name evidence="1" type="ORF">KME32_19120</name>
</gene>
<protein>
    <submittedName>
        <fullName evidence="1">AAA family ATPase</fullName>
    </submittedName>
</protein>
<organism evidence="1 2">
    <name type="scientific">Mojavia pulchra JT2-VF2</name>
    <dbReference type="NCBI Taxonomy" id="287848"/>
    <lineage>
        <taxon>Bacteria</taxon>
        <taxon>Bacillati</taxon>
        <taxon>Cyanobacteriota</taxon>
        <taxon>Cyanophyceae</taxon>
        <taxon>Nostocales</taxon>
        <taxon>Nostocaceae</taxon>
    </lineage>
</organism>
<dbReference type="EMBL" id="JAHHHN010000011">
    <property type="protein sequence ID" value="MBW4563216.1"/>
    <property type="molecule type" value="Genomic_DNA"/>
</dbReference>
<name>A0A951Q0S4_9NOST</name>
<dbReference type="Gene3D" id="3.40.50.300">
    <property type="entry name" value="P-loop containing nucleotide triphosphate hydrolases"/>
    <property type="match status" value="1"/>
</dbReference>
<proteinExistence type="predicted"/>
<dbReference type="AlphaFoldDB" id="A0A951Q0S4"/>
<dbReference type="Proteomes" id="UP000715781">
    <property type="component" value="Unassembled WGS sequence"/>
</dbReference>
<dbReference type="Pfam" id="PF01202">
    <property type="entry name" value="SKI"/>
    <property type="match status" value="1"/>
</dbReference>
<reference evidence="1" key="2">
    <citation type="journal article" date="2022" name="Microbiol. Resour. Announc.">
        <title>Metagenome Sequencing to Explore Phylogenomics of Terrestrial Cyanobacteria.</title>
        <authorList>
            <person name="Ward R.D."/>
            <person name="Stajich J.E."/>
            <person name="Johansen J.R."/>
            <person name="Huntemann M."/>
            <person name="Clum A."/>
            <person name="Foster B."/>
            <person name="Foster B."/>
            <person name="Roux S."/>
            <person name="Palaniappan K."/>
            <person name="Varghese N."/>
            <person name="Mukherjee S."/>
            <person name="Reddy T.B.K."/>
            <person name="Daum C."/>
            <person name="Copeland A."/>
            <person name="Chen I.A."/>
            <person name="Ivanova N.N."/>
            <person name="Kyrpides N.C."/>
            <person name="Shapiro N."/>
            <person name="Eloe-Fadrosh E.A."/>
            <person name="Pietrasiak N."/>
        </authorList>
    </citation>
    <scope>NUCLEOTIDE SEQUENCE</scope>
    <source>
        <strain evidence="1">JT2-VF2</strain>
    </source>
</reference>
<evidence type="ECO:0000313" key="2">
    <source>
        <dbReference type="Proteomes" id="UP000715781"/>
    </source>
</evidence>
<accession>A0A951Q0S4</accession>
<dbReference type="InterPro" id="IPR031322">
    <property type="entry name" value="Shikimate/glucono_kinase"/>
</dbReference>
<evidence type="ECO:0000313" key="1">
    <source>
        <dbReference type="EMBL" id="MBW4563216.1"/>
    </source>
</evidence>
<dbReference type="SUPFAM" id="SSF52540">
    <property type="entry name" value="P-loop containing nucleoside triphosphate hydrolases"/>
    <property type="match status" value="1"/>
</dbReference>
<dbReference type="InterPro" id="IPR027417">
    <property type="entry name" value="P-loop_NTPase"/>
</dbReference>
<reference evidence="1" key="1">
    <citation type="submission" date="2021-05" db="EMBL/GenBank/DDBJ databases">
        <authorList>
            <person name="Pietrasiak N."/>
            <person name="Ward R."/>
            <person name="Stajich J.E."/>
            <person name="Kurbessoian T."/>
        </authorList>
    </citation>
    <scope>NUCLEOTIDE SEQUENCE</scope>
    <source>
        <strain evidence="1">JT2-VF2</strain>
    </source>
</reference>
<comment type="caution">
    <text evidence="1">The sequence shown here is derived from an EMBL/GenBank/DDBJ whole genome shotgun (WGS) entry which is preliminary data.</text>
</comment>
<sequence length="183" mass="21102">MISDIVLIGPIRTGKSTLGKLLAEKLGIPQCSMDDLRWDYYKEINYDEQLANSLREKEGFLGIYRYWKPFEAYAVERLLSEHSNCVIDFGGGHSVYEDNELFKRVQKVLEPYINVVLILPSPDLEESIQILNERNGGIVNNGLDFNVHFIKHHSNHDLAKFVIYTKDKSPEEARDEILKIANF</sequence>